<keyword evidence="27" id="KW-1185">Reference proteome</keyword>
<keyword evidence="7 24" id="KW-0997">Cell inner membrane</keyword>
<dbReference type="KEGG" id="vfl:AL536_09355"/>
<proteinExistence type="inferred from homology"/>
<comment type="caution">
    <text evidence="24">Lacks conserved residue(s) required for the propagation of feature annotation.</text>
</comment>
<feature type="binding site" evidence="21">
    <location>
        <position position="105"/>
    </location>
    <ligand>
        <name>substrate</name>
    </ligand>
</feature>
<evidence type="ECO:0000256" key="18">
    <source>
        <dbReference type="ARBA" id="ARBA00023209"/>
    </source>
</evidence>
<feature type="transmembrane region" description="Helical" evidence="24">
    <location>
        <begin position="103"/>
        <end position="122"/>
    </location>
</feature>
<reference evidence="26 28" key="3">
    <citation type="submission" date="2018-06" db="EMBL/GenBank/DDBJ databases">
        <authorList>
            <consortium name="Pathogen Informatics"/>
            <person name="Doyle S."/>
        </authorList>
    </citation>
    <scope>NUCLEOTIDE SEQUENCE [LARGE SCALE GENOMIC DNA]</scope>
    <source>
        <strain evidence="26 28">NCTC11327</strain>
    </source>
</reference>
<dbReference type="AlphaFoldDB" id="A0AAX2LKQ2"/>
<evidence type="ECO:0000313" key="27">
    <source>
        <dbReference type="Proteomes" id="UP000057088"/>
    </source>
</evidence>
<keyword evidence="16 24" id="KW-0443">Lipid metabolism</keyword>
<accession>A0AAX2LKQ2</accession>
<keyword evidence="10 23" id="KW-0479">Metal-binding</keyword>
<reference evidence="27" key="1">
    <citation type="submission" date="2015-12" db="EMBL/GenBank/DDBJ databases">
        <title>FDA dAtabase for Regulatory Grade micrObial Sequences (FDA-ARGOS): Supporting development and validation of Infectious Disease Dx tests.</title>
        <authorList>
            <person name="Hoffmann M."/>
            <person name="Allard M."/>
            <person name="Evans P."/>
            <person name="Brown E."/>
            <person name="Tallon L.J."/>
            <person name="Sadzewicz L."/>
            <person name="Sengamalay N."/>
            <person name="Ott S."/>
            <person name="Godinez A."/>
            <person name="Nagaraj S."/>
            <person name="Vyas G."/>
            <person name="Aluvathingal J."/>
            <person name="Nadendla S."/>
            <person name="Geyer C."/>
            <person name="Sichtig H."/>
        </authorList>
    </citation>
    <scope>NUCLEOTIDE SEQUENCE [LARGE SCALE GENOMIC DNA]</scope>
    <source>
        <strain evidence="27">ATCC 33809</strain>
    </source>
</reference>
<keyword evidence="12 24" id="KW-0418">Kinase</keyword>
<evidence type="ECO:0000256" key="8">
    <source>
        <dbReference type="ARBA" id="ARBA00022679"/>
    </source>
</evidence>
<keyword evidence="13 22" id="KW-0067">ATP-binding</keyword>
<keyword evidence="14 23" id="KW-0460">Magnesium</keyword>
<comment type="similarity">
    <text evidence="2 24">Belongs to the bacterial diacylglycerol kinase family.</text>
</comment>
<evidence type="ECO:0000313" key="26">
    <source>
        <dbReference type="EMBL" id="SUP21138.1"/>
    </source>
</evidence>
<evidence type="ECO:0000256" key="6">
    <source>
        <dbReference type="ARBA" id="ARBA00022516"/>
    </source>
</evidence>
<feature type="binding site" evidence="22">
    <location>
        <position position="16"/>
    </location>
    <ligand>
        <name>ATP</name>
        <dbReference type="ChEBI" id="CHEBI:30616"/>
    </ligand>
</feature>
<dbReference type="GeneID" id="29386725"/>
<evidence type="ECO:0000256" key="12">
    <source>
        <dbReference type="ARBA" id="ARBA00022777"/>
    </source>
</evidence>
<dbReference type="PROSITE" id="PS01069">
    <property type="entry name" value="DAGK_PROKAR"/>
    <property type="match status" value="1"/>
</dbReference>
<evidence type="ECO:0000256" key="11">
    <source>
        <dbReference type="ARBA" id="ARBA00022741"/>
    </source>
</evidence>
<name>A0AAX2LKQ2_VIBFL</name>
<dbReference type="GO" id="GO:0005524">
    <property type="term" value="F:ATP binding"/>
    <property type="evidence" value="ECO:0007669"/>
    <property type="project" value="UniProtKB-KW"/>
</dbReference>
<evidence type="ECO:0000256" key="9">
    <source>
        <dbReference type="ARBA" id="ARBA00022692"/>
    </source>
</evidence>
<feature type="binding site" evidence="22">
    <location>
        <position position="35"/>
    </location>
    <ligand>
        <name>ATP</name>
        <dbReference type="ChEBI" id="CHEBI:30616"/>
    </ligand>
</feature>
<evidence type="ECO:0000256" key="21">
    <source>
        <dbReference type="PIRSR" id="PIRSR600829-2"/>
    </source>
</evidence>
<comment type="cofactor">
    <cofactor evidence="23">
        <name>Mg(2+)</name>
        <dbReference type="ChEBI" id="CHEBI:18420"/>
    </cofactor>
    <text evidence="23">Mn(2+), Zn(2+), Cd(2+) and Co(2+) support activity to lesser extents.</text>
</comment>
<dbReference type="EMBL" id="UHIP01000001">
    <property type="protein sequence ID" value="SUP21138.1"/>
    <property type="molecule type" value="Genomic_DNA"/>
</dbReference>
<evidence type="ECO:0000256" key="3">
    <source>
        <dbReference type="ARBA" id="ARBA00012133"/>
    </source>
</evidence>
<keyword evidence="18" id="KW-0594">Phospholipid biosynthesis</keyword>
<dbReference type="EMBL" id="CP014035">
    <property type="protein sequence ID" value="AMF93728.1"/>
    <property type="molecule type" value="Genomic_DNA"/>
</dbReference>
<reference evidence="25" key="2">
    <citation type="submission" date="2018-01" db="EMBL/GenBank/DDBJ databases">
        <title>FDA dAtabase for Regulatory Grade micrObial Sequences (FDA-ARGOS): Supporting development and validation of Infectious Disease Dx tests.</title>
        <authorList>
            <person name="Hoffmann M."/>
            <person name="Allard M."/>
            <person name="Evans P."/>
            <person name="Brown E."/>
            <person name="Tallon L."/>
            <person name="Sadzewicz L."/>
            <person name="Sengamalay N."/>
            <person name="Ott S."/>
            <person name="Godinez A."/>
            <person name="Nagaraj S."/>
            <person name="Vyas G."/>
            <person name="Aluvathingal J."/>
            <person name="Nadendla S."/>
            <person name="Geyer C."/>
            <person name="Sichtig H."/>
        </authorList>
    </citation>
    <scope>NUCLEOTIDE SEQUENCE</scope>
    <source>
        <strain evidence="25">ATCC 33809</strain>
    </source>
</reference>
<evidence type="ECO:0000256" key="7">
    <source>
        <dbReference type="ARBA" id="ARBA00022519"/>
    </source>
</evidence>
<dbReference type="InterPro" id="IPR036945">
    <property type="entry name" value="DAGK_sf"/>
</dbReference>
<dbReference type="GO" id="GO:0004143">
    <property type="term" value="F:ATP-dependent diacylglycerol kinase activity"/>
    <property type="evidence" value="ECO:0007669"/>
    <property type="project" value="UniProtKB-EC"/>
</dbReference>
<evidence type="ECO:0000256" key="14">
    <source>
        <dbReference type="ARBA" id="ARBA00022842"/>
    </source>
</evidence>
<evidence type="ECO:0000256" key="23">
    <source>
        <dbReference type="PIRSR" id="PIRSR600829-4"/>
    </source>
</evidence>
<comment type="catalytic activity">
    <reaction evidence="24">
        <text>a 1,2-diacyl-sn-glycerol + ATP = a 1,2-diacyl-sn-glycero-3-phosphate + ADP + H(+)</text>
        <dbReference type="Rhea" id="RHEA:10272"/>
        <dbReference type="ChEBI" id="CHEBI:15378"/>
        <dbReference type="ChEBI" id="CHEBI:17815"/>
        <dbReference type="ChEBI" id="CHEBI:30616"/>
        <dbReference type="ChEBI" id="CHEBI:58608"/>
        <dbReference type="ChEBI" id="CHEBI:456216"/>
        <dbReference type="EC" id="2.7.1.107"/>
    </reaction>
</comment>
<dbReference type="GO" id="GO:0005886">
    <property type="term" value="C:plasma membrane"/>
    <property type="evidence" value="ECO:0007669"/>
    <property type="project" value="UniProtKB-SubCell"/>
</dbReference>
<feature type="binding site" evidence="21">
    <location>
        <position position="76"/>
    </location>
    <ligand>
        <name>substrate</name>
    </ligand>
</feature>
<keyword evidence="9 24" id="KW-0812">Transmembrane</keyword>
<feature type="binding site" evidence="23">
    <location>
        <position position="35"/>
    </location>
    <ligand>
        <name>a divalent metal cation</name>
        <dbReference type="ChEBI" id="CHEBI:60240"/>
    </ligand>
</feature>
<evidence type="ECO:0000256" key="22">
    <source>
        <dbReference type="PIRSR" id="PIRSR600829-3"/>
    </source>
</evidence>
<feature type="binding site" evidence="23">
    <location>
        <position position="83"/>
    </location>
    <ligand>
        <name>a divalent metal cation</name>
        <dbReference type="ChEBI" id="CHEBI:60240"/>
    </ligand>
</feature>
<keyword evidence="8 24" id="KW-0808">Transferase</keyword>
<evidence type="ECO:0000313" key="25">
    <source>
        <dbReference type="EMBL" id="AMF93728.1"/>
    </source>
</evidence>
<dbReference type="GO" id="GO:0006654">
    <property type="term" value="P:phosphatidic acid biosynthetic process"/>
    <property type="evidence" value="ECO:0007669"/>
    <property type="project" value="InterPro"/>
</dbReference>
<dbReference type="InterPro" id="IPR000829">
    <property type="entry name" value="DAGK"/>
</dbReference>
<gene>
    <name evidence="26" type="primary">dgkA_1</name>
    <name evidence="25" type="ORF">AL536_09355</name>
    <name evidence="26" type="ORF">NCTC11327_00601</name>
</gene>
<dbReference type="Proteomes" id="UP000057088">
    <property type="component" value="Chromosome 2"/>
</dbReference>
<keyword evidence="11 22" id="KW-0547">Nucleotide-binding</keyword>
<evidence type="ECO:0000256" key="1">
    <source>
        <dbReference type="ARBA" id="ARBA00004429"/>
    </source>
</evidence>
<feature type="binding site" evidence="22">
    <location>
        <begin position="101"/>
        <end position="102"/>
    </location>
    <ligand>
        <name>ATP</name>
        <dbReference type="ChEBI" id="CHEBI:30616"/>
    </ligand>
</feature>
<keyword evidence="17 24" id="KW-0472">Membrane</keyword>
<protein>
    <recommendedName>
        <fullName evidence="4 24">Diacylglycerol kinase</fullName>
        <ecNumber evidence="3 24">2.7.1.107</ecNumber>
    </recommendedName>
</protein>
<feature type="binding site" evidence="21">
    <location>
        <begin position="37"/>
        <end position="41"/>
    </location>
    <ligand>
        <name>substrate</name>
    </ligand>
</feature>
<evidence type="ECO:0000256" key="24">
    <source>
        <dbReference type="RuleBase" id="RU363065"/>
    </source>
</evidence>
<evidence type="ECO:0000256" key="2">
    <source>
        <dbReference type="ARBA" id="ARBA00005967"/>
    </source>
</evidence>
<sequence length="124" mass="13382">MDMIKSGKPGDKGLRRIIKATKYSFQGFQAALKHEAAVRQELALLLILTPVSLLLDVTNIEKVLLIGSLFIILITELLNSAVEAIVDRVGTEYHELSGRAKDIGSAAVFVALANAAVVWGIILL</sequence>
<comment type="function">
    <text evidence="24">Catalyzes the ATP-dependent phosphorylation of sn-l,2-diacylglycerol (DAG) to phosphatidic acid. Involved in the recycling of diacylglycerol produced as a by-product during membrane-derived oligosaccharide (MDO) biosynthesis.</text>
</comment>
<dbReference type="PANTHER" id="PTHR34299">
    <property type="entry name" value="DIACYLGLYCEROL KINASE"/>
    <property type="match status" value="1"/>
</dbReference>
<feature type="active site" description="Proton acceptor" evidence="20">
    <location>
        <position position="76"/>
    </location>
</feature>
<dbReference type="RefSeq" id="WP_020331710.1">
    <property type="nucleotide sequence ID" value="NZ_AP028128.1"/>
</dbReference>
<dbReference type="Pfam" id="PF01219">
    <property type="entry name" value="DAGK_prokar"/>
    <property type="match status" value="1"/>
</dbReference>
<dbReference type="CDD" id="cd14264">
    <property type="entry name" value="DAGK_IM"/>
    <property type="match status" value="1"/>
</dbReference>
<keyword evidence="6" id="KW-0444">Lipid biosynthesis</keyword>
<evidence type="ECO:0000256" key="10">
    <source>
        <dbReference type="ARBA" id="ARBA00022723"/>
    </source>
</evidence>
<evidence type="ECO:0000256" key="19">
    <source>
        <dbReference type="ARBA" id="ARBA00023264"/>
    </source>
</evidence>
<dbReference type="GO" id="GO:0046872">
    <property type="term" value="F:metal ion binding"/>
    <property type="evidence" value="ECO:0007669"/>
    <property type="project" value="UniProtKB-KW"/>
</dbReference>
<feature type="binding site" evidence="22">
    <location>
        <begin position="92"/>
        <end position="94"/>
    </location>
    <ligand>
        <name>ATP</name>
        <dbReference type="ChEBI" id="CHEBI:30616"/>
    </ligand>
</feature>
<evidence type="ECO:0000256" key="16">
    <source>
        <dbReference type="ARBA" id="ARBA00023098"/>
    </source>
</evidence>
<evidence type="ECO:0000256" key="20">
    <source>
        <dbReference type="PIRSR" id="PIRSR600829-1"/>
    </source>
</evidence>
<dbReference type="EC" id="2.7.1.107" evidence="3 24"/>
<dbReference type="InterPro" id="IPR033718">
    <property type="entry name" value="DAGK_prok"/>
</dbReference>
<dbReference type="PANTHER" id="PTHR34299:SF1">
    <property type="entry name" value="DIACYLGLYCEROL KINASE"/>
    <property type="match status" value="1"/>
</dbReference>
<evidence type="ECO:0000256" key="4">
    <source>
        <dbReference type="ARBA" id="ARBA00017575"/>
    </source>
</evidence>
<keyword evidence="15 24" id="KW-1133">Transmembrane helix</keyword>
<evidence type="ECO:0000256" key="5">
    <source>
        <dbReference type="ARBA" id="ARBA00022475"/>
    </source>
</evidence>
<organism evidence="26 28">
    <name type="scientific">Vibrio fluvialis</name>
    <dbReference type="NCBI Taxonomy" id="676"/>
    <lineage>
        <taxon>Bacteria</taxon>
        <taxon>Pseudomonadati</taxon>
        <taxon>Pseudomonadota</taxon>
        <taxon>Gammaproteobacteria</taxon>
        <taxon>Vibrionales</taxon>
        <taxon>Vibrionaceae</taxon>
        <taxon>Vibrio</taxon>
    </lineage>
</organism>
<evidence type="ECO:0000256" key="17">
    <source>
        <dbReference type="ARBA" id="ARBA00023136"/>
    </source>
</evidence>
<feature type="binding site" evidence="22">
    <location>
        <position position="23"/>
    </location>
    <ligand>
        <name>ATP</name>
        <dbReference type="ChEBI" id="CHEBI:30616"/>
    </ligand>
</feature>
<keyword evidence="19 24" id="KW-1208">Phospholipid metabolism</keyword>
<feature type="binding site" evidence="22">
    <location>
        <position position="83"/>
    </location>
    <ligand>
        <name>ATP</name>
        <dbReference type="ChEBI" id="CHEBI:30616"/>
    </ligand>
</feature>
<evidence type="ECO:0000256" key="13">
    <source>
        <dbReference type="ARBA" id="ARBA00022840"/>
    </source>
</evidence>
<feature type="binding site" evidence="21">
    <location>
        <position position="16"/>
    </location>
    <ligand>
        <name>substrate</name>
    </ligand>
</feature>
<evidence type="ECO:0000313" key="28">
    <source>
        <dbReference type="Proteomes" id="UP000254626"/>
    </source>
</evidence>
<feature type="transmembrane region" description="Helical" evidence="24">
    <location>
        <begin position="64"/>
        <end position="82"/>
    </location>
</feature>
<dbReference type="Gene3D" id="1.10.287.3610">
    <property type="match status" value="1"/>
</dbReference>
<dbReference type="Proteomes" id="UP000254626">
    <property type="component" value="Unassembled WGS sequence"/>
</dbReference>
<comment type="subcellular location">
    <subcellularLocation>
        <location evidence="1 24">Cell inner membrane</location>
        <topology evidence="1 24">Multi-pass membrane protein</topology>
    </subcellularLocation>
</comment>
<keyword evidence="5" id="KW-1003">Cell membrane</keyword>
<evidence type="ECO:0000256" key="15">
    <source>
        <dbReference type="ARBA" id="ARBA00022989"/>
    </source>
</evidence>